<keyword evidence="10" id="KW-0012">Acyltransferase</keyword>
<comment type="pathway">
    <text evidence="2">Lipid metabolism; sphingolipid metabolism.</text>
</comment>
<dbReference type="GO" id="GO:0016020">
    <property type="term" value="C:membrane"/>
    <property type="evidence" value="ECO:0007669"/>
    <property type="project" value="GOC"/>
</dbReference>
<comment type="cofactor">
    <cofactor evidence="1">
        <name>pyridoxal 5'-phosphate</name>
        <dbReference type="ChEBI" id="CHEBI:597326"/>
    </cofactor>
</comment>
<keyword evidence="6" id="KW-0808">Transferase</keyword>
<dbReference type="EMBL" id="JOWA01000077">
    <property type="protein sequence ID" value="KEZ45483.1"/>
    <property type="molecule type" value="Genomic_DNA"/>
</dbReference>
<dbReference type="InterPro" id="IPR015421">
    <property type="entry name" value="PyrdxlP-dep_Trfase_major"/>
</dbReference>
<feature type="domain" description="Aminotransferase class I/classII large" evidence="11">
    <location>
        <begin position="124"/>
        <end position="409"/>
    </location>
</feature>
<accession>A0A084GDS1</accession>
<dbReference type="KEGG" id="sapo:SAPIO_CDS1801"/>
<gene>
    <name evidence="12" type="ORF">SAPIO_CDS1801</name>
</gene>
<evidence type="ECO:0000259" key="11">
    <source>
        <dbReference type="Pfam" id="PF00155"/>
    </source>
</evidence>
<dbReference type="Pfam" id="PF00155">
    <property type="entry name" value="Aminotran_1_2"/>
    <property type="match status" value="1"/>
</dbReference>
<comment type="similarity">
    <text evidence="4">Belongs to the class-II pyridoxal-phosphate-dependent aminotransferase family.</text>
</comment>
<dbReference type="SUPFAM" id="SSF53383">
    <property type="entry name" value="PLP-dependent transferases"/>
    <property type="match status" value="1"/>
</dbReference>
<dbReference type="GO" id="GO:0004758">
    <property type="term" value="F:serine C-palmitoyltransferase activity"/>
    <property type="evidence" value="ECO:0007669"/>
    <property type="project" value="TreeGrafter"/>
</dbReference>
<dbReference type="InterPro" id="IPR050087">
    <property type="entry name" value="AON_synthase_class-II"/>
</dbReference>
<evidence type="ECO:0000256" key="10">
    <source>
        <dbReference type="ARBA" id="ARBA00023315"/>
    </source>
</evidence>
<dbReference type="GO" id="GO:0030170">
    <property type="term" value="F:pyridoxal phosphate binding"/>
    <property type="evidence" value="ECO:0007669"/>
    <property type="project" value="InterPro"/>
</dbReference>
<protein>
    <recommendedName>
        <fullName evidence="5">serine C-palmitoyltransferase</fullName>
        <ecNumber evidence="5">2.3.1.50</ecNumber>
    </recommendedName>
</protein>
<dbReference type="Proteomes" id="UP000028545">
    <property type="component" value="Unassembled WGS sequence"/>
</dbReference>
<sequence length="458" mass="50832">MDLSDAQEFLTTALNTATAAFQKLPGSAVIVRYVRSSYQNDPIRSAIELILVLFFIRYLLSPSYSTQKQNFIQLREDEIDELVDEWTPEPLVSPQTTLEATEYEKLPVIVGASGPKARLSNGRTVTNLGSYNFYNFNGNEQIKDKAIQTLRTYGVGPCGPPQFYGTQDVHMKTEADIASYIGTEACIVYAQAFSTISSVIPAFCKRGDIIVADRAVNFSIRRGLQISRSNIKWYKHGDMDDLERVMRKVVEEQSGKRLTRRFIVTEGLFETVGDSVDLPRLVGLKEKYKFRIILDETWSFGVLGRTGRGLTEAQHVDPSQIDMIIGSLAGPLCAGGGFCAGARDVVEHQRISSASFTFSAALPAMLAVTASETLNMLQSNPDVIGLCRDNIKSMRAQLDPRSDWSEVIKSRGLTLDDQERLLQECTEEDFRYAKQGGPQGRVVGNTACTPSLCDDRLE</sequence>
<dbReference type="HOGENOM" id="CLU_015846_0_2_1"/>
<dbReference type="RefSeq" id="XP_016645282.1">
    <property type="nucleotide sequence ID" value="XM_016784985.1"/>
</dbReference>
<dbReference type="AlphaFoldDB" id="A0A084GDS1"/>
<evidence type="ECO:0000256" key="3">
    <source>
        <dbReference type="ARBA" id="ARBA00004991"/>
    </source>
</evidence>
<dbReference type="InterPro" id="IPR015422">
    <property type="entry name" value="PyrdxlP-dep_Trfase_small"/>
</dbReference>
<dbReference type="GeneID" id="27720873"/>
<dbReference type="OMA" id="LTKYGCG"/>
<evidence type="ECO:0000256" key="5">
    <source>
        <dbReference type="ARBA" id="ARBA00013220"/>
    </source>
</evidence>
<evidence type="ECO:0000256" key="2">
    <source>
        <dbReference type="ARBA" id="ARBA00004760"/>
    </source>
</evidence>
<keyword evidence="9" id="KW-0443">Lipid metabolism</keyword>
<dbReference type="OrthoDB" id="3168162at2759"/>
<dbReference type="Gene3D" id="3.90.1150.10">
    <property type="entry name" value="Aspartate Aminotransferase, domain 1"/>
    <property type="match status" value="1"/>
</dbReference>
<dbReference type="InterPro" id="IPR004839">
    <property type="entry name" value="Aminotransferase_I/II_large"/>
</dbReference>
<dbReference type="VEuPathDB" id="FungiDB:SAPIO_CDS1801"/>
<name>A0A084GDS1_PSEDA</name>
<keyword evidence="7" id="KW-0663">Pyridoxal phosphate</keyword>
<keyword evidence="8" id="KW-0746">Sphingolipid metabolism</keyword>
<comment type="caution">
    <text evidence="12">The sequence shown here is derived from an EMBL/GenBank/DDBJ whole genome shotgun (WGS) entry which is preliminary data.</text>
</comment>
<dbReference type="FunFam" id="3.40.640.10:FF:000059">
    <property type="entry name" value="Serine palmitoyl CoA transferase subunit LcbA"/>
    <property type="match status" value="1"/>
</dbReference>
<proteinExistence type="inferred from homology"/>
<organism evidence="12 13">
    <name type="scientific">Pseudallescheria apiosperma</name>
    <name type="common">Scedosporium apiospermum</name>
    <dbReference type="NCBI Taxonomy" id="563466"/>
    <lineage>
        <taxon>Eukaryota</taxon>
        <taxon>Fungi</taxon>
        <taxon>Dikarya</taxon>
        <taxon>Ascomycota</taxon>
        <taxon>Pezizomycotina</taxon>
        <taxon>Sordariomycetes</taxon>
        <taxon>Hypocreomycetidae</taxon>
        <taxon>Microascales</taxon>
        <taxon>Microascaceae</taxon>
        <taxon>Scedosporium</taxon>
    </lineage>
</organism>
<dbReference type="GO" id="GO:0046512">
    <property type="term" value="P:sphingosine biosynthetic process"/>
    <property type="evidence" value="ECO:0007669"/>
    <property type="project" value="TreeGrafter"/>
</dbReference>
<evidence type="ECO:0000256" key="1">
    <source>
        <dbReference type="ARBA" id="ARBA00001933"/>
    </source>
</evidence>
<evidence type="ECO:0000256" key="6">
    <source>
        <dbReference type="ARBA" id="ARBA00022679"/>
    </source>
</evidence>
<keyword evidence="13" id="KW-1185">Reference proteome</keyword>
<dbReference type="PANTHER" id="PTHR13693:SF2">
    <property type="entry name" value="SERINE PALMITOYLTRANSFERASE 1"/>
    <property type="match status" value="1"/>
</dbReference>
<evidence type="ECO:0000256" key="9">
    <source>
        <dbReference type="ARBA" id="ARBA00023098"/>
    </source>
</evidence>
<evidence type="ECO:0000256" key="7">
    <source>
        <dbReference type="ARBA" id="ARBA00022898"/>
    </source>
</evidence>
<evidence type="ECO:0000313" key="13">
    <source>
        <dbReference type="Proteomes" id="UP000028545"/>
    </source>
</evidence>
<dbReference type="InterPro" id="IPR015424">
    <property type="entry name" value="PyrdxlP-dep_Trfase"/>
</dbReference>
<dbReference type="GO" id="GO:0046513">
    <property type="term" value="P:ceramide biosynthetic process"/>
    <property type="evidence" value="ECO:0007669"/>
    <property type="project" value="TreeGrafter"/>
</dbReference>
<evidence type="ECO:0000313" key="12">
    <source>
        <dbReference type="EMBL" id="KEZ45483.1"/>
    </source>
</evidence>
<dbReference type="EC" id="2.3.1.50" evidence="5"/>
<evidence type="ECO:0000256" key="4">
    <source>
        <dbReference type="ARBA" id="ARBA00008392"/>
    </source>
</evidence>
<dbReference type="Gene3D" id="3.40.640.10">
    <property type="entry name" value="Type I PLP-dependent aspartate aminotransferase-like (Major domain)"/>
    <property type="match status" value="1"/>
</dbReference>
<evidence type="ECO:0000256" key="8">
    <source>
        <dbReference type="ARBA" id="ARBA00022919"/>
    </source>
</evidence>
<dbReference type="GO" id="GO:0005783">
    <property type="term" value="C:endoplasmic reticulum"/>
    <property type="evidence" value="ECO:0007669"/>
    <property type="project" value="TreeGrafter"/>
</dbReference>
<dbReference type="PANTHER" id="PTHR13693">
    <property type="entry name" value="CLASS II AMINOTRANSFERASE/8-AMINO-7-OXONONANOATE SYNTHASE"/>
    <property type="match status" value="1"/>
</dbReference>
<reference evidence="12 13" key="1">
    <citation type="journal article" date="2014" name="Genome Announc.">
        <title>Draft genome sequence of the pathogenic fungus Scedosporium apiospermum.</title>
        <authorList>
            <person name="Vandeputte P."/>
            <person name="Ghamrawi S."/>
            <person name="Rechenmann M."/>
            <person name="Iltis A."/>
            <person name="Giraud S."/>
            <person name="Fleury M."/>
            <person name="Thornton C."/>
            <person name="Delhaes L."/>
            <person name="Meyer W."/>
            <person name="Papon N."/>
            <person name="Bouchara J.P."/>
        </authorList>
    </citation>
    <scope>NUCLEOTIDE SEQUENCE [LARGE SCALE GENOMIC DNA]</scope>
    <source>
        <strain evidence="12 13">IHEM 14462</strain>
    </source>
</reference>
<comment type="pathway">
    <text evidence="3">Sphingolipid metabolism.</text>
</comment>